<evidence type="ECO:0000313" key="2">
    <source>
        <dbReference type="EMBL" id="GJQ12210.1"/>
    </source>
</evidence>
<reference evidence="2" key="2">
    <citation type="submission" date="2022-01" db="EMBL/GenBank/DDBJ databases">
        <authorList>
            <person name="Hirooka S."/>
            <person name="Miyagishima S.Y."/>
        </authorList>
    </citation>
    <scope>NUCLEOTIDE SEQUENCE</scope>
    <source>
        <strain evidence="2">NBRC 102759</strain>
    </source>
</reference>
<feature type="coiled-coil region" evidence="1">
    <location>
        <begin position="41"/>
        <end position="82"/>
    </location>
</feature>
<protein>
    <submittedName>
        <fullName evidence="2">Uncharacterized protein</fullName>
    </submittedName>
</protein>
<comment type="caution">
    <text evidence="2">The sequence shown here is derived from an EMBL/GenBank/DDBJ whole genome shotgun (WGS) entry which is preliminary data.</text>
</comment>
<accession>A0A9C7PXE2</accession>
<evidence type="ECO:0000256" key="1">
    <source>
        <dbReference type="SAM" id="Coils"/>
    </source>
</evidence>
<sequence length="385" mass="43741">MWFGLSRPRSSSFTYSTEVTNHDNKIVSDNNSQETFFSSVIKEKEAALEKAQTQIDLLQERIEQLTHQLHKSEQLCEELRKNCFVDTHLCTNQDSFGGPIQMRVDGAGYTGHKQTARVWIGNMFIAWLKVPVDEEDNPLMDKVQPIPNSHSPVYIPTIDDIGYQLIAECRWQHIRGPVVATSHSVTIEYDPDMLKVMVSLLKSGRAEFDAYYVCRESSHSSNNNSGRLSREEEERRVPVSIIIKRHKTKFSYHSVDSHRVVQLYYECCKQVTDIAVELESSSPCFAFHLRYPKYITDSKAGHGGLQAMEEHVFYTRSGADRDLIMATIRESLKLFFGQSSPAVKKGIESDGSIFQMGAHKVRDATRKIFHIPSSPSSSASHNEES</sequence>
<keyword evidence="3" id="KW-1185">Reference proteome</keyword>
<proteinExistence type="predicted"/>
<dbReference type="EMBL" id="BQMJ01000031">
    <property type="protein sequence ID" value="GJQ12210.1"/>
    <property type="molecule type" value="Genomic_DNA"/>
</dbReference>
<dbReference type="AlphaFoldDB" id="A0A9C7PXE2"/>
<keyword evidence="1" id="KW-0175">Coiled coil</keyword>
<name>A0A9C7PXE2_9RHOD</name>
<organism evidence="2 3">
    <name type="scientific">Galdieria partita</name>
    <dbReference type="NCBI Taxonomy" id="83374"/>
    <lineage>
        <taxon>Eukaryota</taxon>
        <taxon>Rhodophyta</taxon>
        <taxon>Bangiophyceae</taxon>
        <taxon>Galdieriales</taxon>
        <taxon>Galdieriaceae</taxon>
        <taxon>Galdieria</taxon>
    </lineage>
</organism>
<dbReference type="Proteomes" id="UP001061958">
    <property type="component" value="Unassembled WGS sequence"/>
</dbReference>
<dbReference type="OrthoDB" id="10321853at2759"/>
<evidence type="ECO:0000313" key="3">
    <source>
        <dbReference type="Proteomes" id="UP001061958"/>
    </source>
</evidence>
<reference evidence="2" key="1">
    <citation type="journal article" date="2022" name="Proc. Natl. Acad. Sci. U.S.A.">
        <title>Life cycle and functional genomics of the unicellular red alga Galdieria for elucidating algal and plant evolution and industrial use.</title>
        <authorList>
            <person name="Hirooka S."/>
            <person name="Itabashi T."/>
            <person name="Ichinose T.M."/>
            <person name="Onuma R."/>
            <person name="Fujiwara T."/>
            <person name="Yamashita S."/>
            <person name="Jong L.W."/>
            <person name="Tomita R."/>
            <person name="Iwane A.H."/>
            <person name="Miyagishima S.Y."/>
        </authorList>
    </citation>
    <scope>NUCLEOTIDE SEQUENCE</scope>
    <source>
        <strain evidence="2">NBRC 102759</strain>
    </source>
</reference>
<gene>
    <name evidence="2" type="ORF">GpartN1_g4001.t1</name>
</gene>